<keyword evidence="2 5" id="KW-0813">Transport</keyword>
<protein>
    <recommendedName>
        <fullName evidence="5">Putrescine-binding periplasmic protein</fullName>
    </recommendedName>
</protein>
<keyword evidence="4 5" id="KW-0574">Periplasm</keyword>
<dbReference type="Gene3D" id="3.40.190.10">
    <property type="entry name" value="Periplasmic binding protein-like II"/>
    <property type="match status" value="2"/>
</dbReference>
<feature type="signal peptide" evidence="6">
    <location>
        <begin position="1"/>
        <end position="23"/>
    </location>
</feature>
<evidence type="ECO:0000256" key="3">
    <source>
        <dbReference type="ARBA" id="ARBA00022729"/>
    </source>
</evidence>
<evidence type="ECO:0000256" key="1">
    <source>
        <dbReference type="ARBA" id="ARBA00004418"/>
    </source>
</evidence>
<comment type="similarity">
    <text evidence="5">Belongs to the bacterial solute-binding protein PotD/PotF family.</text>
</comment>
<name>A0ABU8XSD3_9PROT</name>
<comment type="function">
    <text evidence="5">Required for the activity of the bacterial periplasmic transport system of putrescine.</text>
</comment>
<gene>
    <name evidence="7" type="ORF">U1T56_11745</name>
</gene>
<dbReference type="CDD" id="cd13659">
    <property type="entry name" value="PBP2_PotF"/>
    <property type="match status" value="1"/>
</dbReference>
<reference evidence="7 8" key="1">
    <citation type="submission" date="2024-01" db="EMBL/GenBank/DDBJ databases">
        <title>Multi-omics insights into the function and evolution of sodium benzoate biodegradation pathways in Benzoatithermus flavus gen. nov., sp. nov. from hot spring.</title>
        <authorList>
            <person name="Hu C.-J."/>
            <person name="Li W.-J."/>
        </authorList>
    </citation>
    <scope>NUCLEOTIDE SEQUENCE [LARGE SCALE GENOMIC DNA]</scope>
    <source>
        <strain evidence="7 8">SYSU G07066</strain>
    </source>
</reference>
<dbReference type="InterPro" id="IPR006059">
    <property type="entry name" value="SBP"/>
</dbReference>
<accession>A0ABU8XSD3</accession>
<evidence type="ECO:0000256" key="4">
    <source>
        <dbReference type="ARBA" id="ARBA00022764"/>
    </source>
</evidence>
<keyword evidence="3 6" id="KW-0732">Signal</keyword>
<evidence type="ECO:0000313" key="7">
    <source>
        <dbReference type="EMBL" id="MEK0083824.1"/>
    </source>
</evidence>
<evidence type="ECO:0000256" key="5">
    <source>
        <dbReference type="PIRNR" id="PIRNR019574"/>
    </source>
</evidence>
<dbReference type="InterPro" id="IPR001188">
    <property type="entry name" value="Sperm_putr-bd"/>
</dbReference>
<organism evidence="7 8">
    <name type="scientific">Benzoatithermus flavus</name>
    <dbReference type="NCBI Taxonomy" id="3108223"/>
    <lineage>
        <taxon>Bacteria</taxon>
        <taxon>Pseudomonadati</taxon>
        <taxon>Pseudomonadota</taxon>
        <taxon>Alphaproteobacteria</taxon>
        <taxon>Geminicoccales</taxon>
        <taxon>Geminicoccaceae</taxon>
        <taxon>Benzoatithermus</taxon>
    </lineage>
</organism>
<keyword evidence="8" id="KW-1185">Reference proteome</keyword>
<dbReference type="PANTHER" id="PTHR30222:SF12">
    <property type="entry name" value="NORSPERMIDINE SENSOR"/>
    <property type="match status" value="1"/>
</dbReference>
<evidence type="ECO:0000256" key="2">
    <source>
        <dbReference type="ARBA" id="ARBA00022448"/>
    </source>
</evidence>
<dbReference type="EMBL" id="JBBLZC010000010">
    <property type="protein sequence ID" value="MEK0083824.1"/>
    <property type="molecule type" value="Genomic_DNA"/>
</dbReference>
<comment type="subcellular location">
    <subcellularLocation>
        <location evidence="1 5">Periplasm</location>
    </subcellularLocation>
</comment>
<dbReference type="SUPFAM" id="SSF53850">
    <property type="entry name" value="Periplasmic binding protein-like II"/>
    <property type="match status" value="1"/>
</dbReference>
<evidence type="ECO:0000256" key="6">
    <source>
        <dbReference type="SAM" id="SignalP"/>
    </source>
</evidence>
<sequence>MRTTIRLAAAVAALLTAATLAHAQDKVVRIYNWSDYIDESILEDFTKETGIKVVYDVYDSNEVLETKLLAGNTGYDLVVPSGNFLGRQIQAGVFQKLDKSRIPNWKNLDPKLMAEAAKYDPGNEHAFIYMWGTTGIAYNVDKIKERMPDAPVDSWKLVFDPAIVAKFKDCGIMMLDAADDLIPIALNYIGEDPDTKDPKVIAKGAAVLEKVRPFVRKFHSSENINALANGDICISVMYSGDAGIAATRAEEAKNGVSIEYRIPKEGALLWFDMMAMPKDAPDPENAYAFMNYLLQPEVIAKSSNAVTYPNAVPASYALIDEEVRNNPNLFPPEELKKKLFVVTPYDQKVQRAVTRMWTKITTGG</sequence>
<evidence type="ECO:0000313" key="8">
    <source>
        <dbReference type="Proteomes" id="UP001375743"/>
    </source>
</evidence>
<dbReference type="PIRSF" id="PIRSF019574">
    <property type="entry name" value="Periplasmic_polyamine_BP"/>
    <property type="match status" value="1"/>
</dbReference>
<proteinExistence type="inferred from homology"/>
<dbReference type="PRINTS" id="PR00909">
    <property type="entry name" value="SPERMDNBNDNG"/>
</dbReference>
<dbReference type="Proteomes" id="UP001375743">
    <property type="component" value="Unassembled WGS sequence"/>
</dbReference>
<comment type="caution">
    <text evidence="7">The sequence shown here is derived from an EMBL/GenBank/DDBJ whole genome shotgun (WGS) entry which is preliminary data.</text>
</comment>
<dbReference type="Pfam" id="PF13416">
    <property type="entry name" value="SBP_bac_8"/>
    <property type="match status" value="1"/>
</dbReference>
<dbReference type="PANTHER" id="PTHR30222">
    <property type="entry name" value="SPERMIDINE/PUTRESCINE-BINDING PERIPLASMIC PROTEIN"/>
    <property type="match status" value="1"/>
</dbReference>
<feature type="chain" id="PRO_5045294333" description="Putrescine-binding periplasmic protein" evidence="6">
    <location>
        <begin position="24"/>
        <end position="364"/>
    </location>
</feature>